<reference evidence="2" key="1">
    <citation type="journal article" date="2019" name="Int. J. Syst. Evol. Microbiol.">
        <title>The Global Catalogue of Microorganisms (GCM) 10K type strain sequencing project: providing services to taxonomists for standard genome sequencing and annotation.</title>
        <authorList>
            <consortium name="The Broad Institute Genomics Platform"/>
            <consortium name="The Broad Institute Genome Sequencing Center for Infectious Disease"/>
            <person name="Wu L."/>
            <person name="Ma J."/>
        </authorList>
    </citation>
    <scope>NUCLEOTIDE SEQUENCE [LARGE SCALE GENOMIC DNA]</scope>
    <source>
        <strain evidence="2">JCM 30346</strain>
    </source>
</reference>
<dbReference type="InterPro" id="IPR036291">
    <property type="entry name" value="NAD(P)-bd_dom_sf"/>
</dbReference>
<dbReference type="InterPro" id="IPR003462">
    <property type="entry name" value="ODC_Mu_crystall"/>
</dbReference>
<dbReference type="PANTHER" id="PTHR13812">
    <property type="entry name" value="KETIMINE REDUCTASE MU-CRYSTALLIN"/>
    <property type="match status" value="1"/>
</dbReference>
<dbReference type="SUPFAM" id="SSF51735">
    <property type="entry name" value="NAD(P)-binding Rossmann-fold domains"/>
    <property type="match status" value="1"/>
</dbReference>
<dbReference type="PIRSF" id="PIRSF001439">
    <property type="entry name" value="CryM"/>
    <property type="match status" value="1"/>
</dbReference>
<dbReference type="PANTHER" id="PTHR13812:SF19">
    <property type="entry name" value="KETIMINE REDUCTASE MU-CRYSTALLIN"/>
    <property type="match status" value="1"/>
</dbReference>
<sequence>MVPFIEAGEIARLLPPGDAVDVVEAVLRGGLDPAAGVARASVPLPAGELLLMPAWSASHAGVKLAAVAPGNAALGLPRINAVYVLYDGVTLRPVAFLDGTALTALRTPAVSVAAVRASLGERPLRVVVFGAGPQGAGHIAALGAVAELSRVDVVVRSPEAVHRGALPTSGGVPPSVLRAGSAGVAEALRGADVVVCATTARTPLFDSASLSGRVVVMAVGSHEPDAREVDAALCWRATVVVEDVTTALRECGDVVLAIAEGALTPDRLVPMRAVVTGSATVGDGPVLFKGSGMAWQDLAIAEAVLARSATSRS</sequence>
<dbReference type="EMBL" id="JBHSRF010000015">
    <property type="protein sequence ID" value="MFC6082162.1"/>
    <property type="molecule type" value="Genomic_DNA"/>
</dbReference>
<keyword evidence="2" id="KW-1185">Reference proteome</keyword>
<dbReference type="Gene3D" id="3.30.1780.10">
    <property type="entry name" value="ornithine cyclodeaminase, domain 1"/>
    <property type="match status" value="1"/>
</dbReference>
<accession>A0ABW1NHY5</accession>
<dbReference type="Proteomes" id="UP001596137">
    <property type="component" value="Unassembled WGS sequence"/>
</dbReference>
<evidence type="ECO:0000313" key="1">
    <source>
        <dbReference type="EMBL" id="MFC6082162.1"/>
    </source>
</evidence>
<name>A0ABW1NHY5_9ACTN</name>
<comment type="caution">
    <text evidence="1">The sequence shown here is derived from an EMBL/GenBank/DDBJ whole genome shotgun (WGS) entry which is preliminary data.</text>
</comment>
<protein>
    <submittedName>
        <fullName evidence="1">Ornithine cyclodeaminase family protein</fullName>
    </submittedName>
</protein>
<proteinExistence type="predicted"/>
<dbReference type="Pfam" id="PF02423">
    <property type="entry name" value="OCD_Mu_crystall"/>
    <property type="match status" value="1"/>
</dbReference>
<evidence type="ECO:0000313" key="2">
    <source>
        <dbReference type="Proteomes" id="UP001596137"/>
    </source>
</evidence>
<dbReference type="RefSeq" id="WP_380751592.1">
    <property type="nucleotide sequence ID" value="NZ_JBHSRF010000015.1"/>
</dbReference>
<dbReference type="InterPro" id="IPR023401">
    <property type="entry name" value="ODC_N"/>
</dbReference>
<dbReference type="Gene3D" id="3.40.50.720">
    <property type="entry name" value="NAD(P)-binding Rossmann-like Domain"/>
    <property type="match status" value="1"/>
</dbReference>
<gene>
    <name evidence="1" type="ORF">ACFP1K_13440</name>
</gene>
<organism evidence="1 2">
    <name type="scientific">Sphaerisporangium aureirubrum</name>
    <dbReference type="NCBI Taxonomy" id="1544736"/>
    <lineage>
        <taxon>Bacteria</taxon>
        <taxon>Bacillati</taxon>
        <taxon>Actinomycetota</taxon>
        <taxon>Actinomycetes</taxon>
        <taxon>Streptosporangiales</taxon>
        <taxon>Streptosporangiaceae</taxon>
        <taxon>Sphaerisporangium</taxon>
    </lineage>
</organism>